<dbReference type="Gene3D" id="3.40.50.620">
    <property type="entry name" value="HUPs"/>
    <property type="match status" value="2"/>
</dbReference>
<comment type="caution">
    <text evidence="18">The sequence shown here is derived from an EMBL/GenBank/DDBJ whole genome shotgun (WGS) entry which is preliminary data.</text>
</comment>
<evidence type="ECO:0000256" key="10">
    <source>
        <dbReference type="ARBA" id="ARBA00022840"/>
    </source>
</evidence>
<sequence length="1063" mass="121771">MYRKVPTDMNFVAREGEVEKFWAENQIFEKSVEQREGCETYMFYDGPPTANGKPHIGHVETRVIKDMIPRYHAMKRQYVPRKAGWDTHGLPVELEVEKEIGIEGKDEIEAYGVEPFIKKCRESVWRYKEIWERFSGKVGFWADMEHPYITCDDNYIESEWWALKEIWNKDLLYKGFKVVPYCPHCGTPLSSHEVAQGYKAIKDRTAIVRFRVKGEEAYFLAWTTTPWTLPSNIALCVNPHESYAKVKAADGNTYYLAEALLEKVLGEGYEILERYTGKELEHKPYEPLYSCAAEAAARQHKEAFFVYADEYVTMTDGTGIVHIAPAFGEDDARVGRRYDAPFVQMVDDKGKMKAETGKFAGMRCKPTEKEIEEGAVSADPEVLKDLEERGLLFASPKVEHDYPHCWRCGTPLIYYARESWFIKMTAVRDDLVRNNQKINWVPQSIGEGRFGNWIENIQDWAVSRNRYWGTPLNIWECPDCGEKLAVGSREELATLSGDESAKTVELHRPYVDRFTIPCPKCSGKMKRVPEVVDVWFDSGACPYAELHYPFENKELLEQQLPASFISEAVDQTRGWFYSLHAESTLLFNKPAFTNVIVMGLVLDENGNKMSKSKGNAVDPMEALDTFGADAIRWYFYTAAAPWLPKKFSEDAVREGQRKFLGTLWNTYAFYVLYADIDRFDPTQYKLDYEKLSVMDKWLLSKMNSMVRDADKNLAAYKIPETAAVLQEFVDDMSNWYVRRCRNRFWAKGMEQDKINAFMTLYTALVTVAKAAAPMIPFMSEQIYQNLVRTVDTSATESVHLCDYPVADEAHINAELEKSMDEVLKVVVLGRSARETSGRKNRQPLSMLYVKAPEELGSFYQDIIRDELNVKALEFTDDAERFVNYLFKPQLKTVGPKYGKHLNAIKEHLKALDGQKAMAELNANDSLGFTLPDGTEVSLCREDLLIESAQSERYVSAQDNGITVVLDIALTEALIEEGFVRELISKVQTMRKDAGFEVTDHIVLNIRGNEKIAALAEKYEELLKNTVLSDEIHSESDENREDFTKEWNLNGELVTLSVRCVKAQ</sequence>
<dbReference type="PROSITE" id="PS00178">
    <property type="entry name" value="AA_TRNA_LIGASE_I"/>
    <property type="match status" value="1"/>
</dbReference>
<evidence type="ECO:0000256" key="2">
    <source>
        <dbReference type="ARBA" id="ARBA00004496"/>
    </source>
</evidence>
<dbReference type="InterPro" id="IPR023586">
    <property type="entry name" value="Ile-tRNA-ligase_type2"/>
</dbReference>
<keyword evidence="10 15" id="KW-0067">ATP-binding</keyword>
<evidence type="ECO:0000259" key="16">
    <source>
        <dbReference type="Pfam" id="PF00133"/>
    </source>
</evidence>
<feature type="domain" description="Methionyl/Valyl/Leucyl/Isoleucyl-tRNA synthetase anticodon-binding" evidence="17">
    <location>
        <begin position="695"/>
        <end position="845"/>
    </location>
</feature>
<evidence type="ECO:0000256" key="3">
    <source>
        <dbReference type="ARBA" id="ARBA00007078"/>
    </source>
</evidence>
<dbReference type="RefSeq" id="WP_009532354.1">
    <property type="nucleotide sequence ID" value="NZ_JH590861.1"/>
</dbReference>
<evidence type="ECO:0000256" key="14">
    <source>
        <dbReference type="ARBA" id="ARBA00048359"/>
    </source>
</evidence>
<dbReference type="GO" id="GO:0006428">
    <property type="term" value="P:isoleucyl-tRNA aminoacylation"/>
    <property type="evidence" value="ECO:0007669"/>
    <property type="project" value="UniProtKB-UniRule"/>
</dbReference>
<dbReference type="InterPro" id="IPR009080">
    <property type="entry name" value="tRNAsynth_Ia_anticodon-bd"/>
</dbReference>
<dbReference type="CDD" id="cd07961">
    <property type="entry name" value="Anticodon_Ia_Ile_ABEc"/>
    <property type="match status" value="1"/>
</dbReference>
<dbReference type="GO" id="GO:0005524">
    <property type="term" value="F:ATP binding"/>
    <property type="evidence" value="ECO:0007669"/>
    <property type="project" value="UniProtKB-UniRule"/>
</dbReference>
<dbReference type="Pfam" id="PF19302">
    <property type="entry name" value="DUF5915"/>
    <property type="match status" value="1"/>
</dbReference>
<keyword evidence="7 15" id="KW-0479">Metal-binding</keyword>
<evidence type="ECO:0000313" key="19">
    <source>
        <dbReference type="Proteomes" id="UP000018466"/>
    </source>
</evidence>
<dbReference type="EMBL" id="AGEL01000004">
    <property type="protein sequence ID" value="EHO17667.1"/>
    <property type="molecule type" value="Genomic_DNA"/>
</dbReference>
<dbReference type="EC" id="6.1.1.5" evidence="15"/>
<dbReference type="InterPro" id="IPR009008">
    <property type="entry name" value="Val/Leu/Ile-tRNA-synth_edit"/>
</dbReference>
<keyword evidence="12 15" id="KW-0030">Aminoacyl-tRNA synthetase</keyword>
<comment type="domain">
    <text evidence="15">IleRS has two distinct active sites: one for aminoacylation and one for editing. The misactivated valine is translocated from the active site to the editing site, which sterically excludes the correctly activated isoleucine. The single editing site contains two valyl binding pockets, one specific for each substrate (Val-AMP or Val-tRNA(Ile)).</text>
</comment>
<comment type="cofactor">
    <cofactor evidence="1 15">
        <name>Zn(2+)</name>
        <dbReference type="ChEBI" id="CHEBI:29105"/>
    </cofactor>
</comment>
<accession>A0AA36Y644</accession>
<dbReference type="GO" id="GO:0002161">
    <property type="term" value="F:aminoacyl-tRNA deacylase activity"/>
    <property type="evidence" value="ECO:0007669"/>
    <property type="project" value="InterPro"/>
</dbReference>
<dbReference type="Pfam" id="PF08264">
    <property type="entry name" value="Anticodon_1"/>
    <property type="match status" value="1"/>
</dbReference>
<dbReference type="GO" id="GO:0005737">
    <property type="term" value="C:cytoplasm"/>
    <property type="evidence" value="ECO:0007669"/>
    <property type="project" value="UniProtKB-SubCell"/>
</dbReference>
<evidence type="ECO:0000256" key="12">
    <source>
        <dbReference type="ARBA" id="ARBA00023146"/>
    </source>
</evidence>
<dbReference type="SUPFAM" id="SSF47323">
    <property type="entry name" value="Anticodon-binding domain of a subclass of class I aminoacyl-tRNA synthetases"/>
    <property type="match status" value="1"/>
</dbReference>
<comment type="similarity">
    <text evidence="3 15">Belongs to the class-I aminoacyl-tRNA synthetase family. IleS type 2 subfamily.</text>
</comment>
<dbReference type="GeneID" id="86940298"/>
<evidence type="ECO:0000256" key="7">
    <source>
        <dbReference type="ARBA" id="ARBA00022723"/>
    </source>
</evidence>
<dbReference type="PANTHER" id="PTHR42780:SF1">
    <property type="entry name" value="ISOLEUCINE--TRNA LIGASE, CYTOPLASMIC"/>
    <property type="match status" value="1"/>
</dbReference>
<keyword evidence="8 15" id="KW-0547">Nucleotide-binding</keyword>
<name>A0AA36Y644_9FIRM</name>
<evidence type="ECO:0000313" key="18">
    <source>
        <dbReference type="EMBL" id="EHO17667.1"/>
    </source>
</evidence>
<keyword evidence="9 15" id="KW-0862">Zinc</keyword>
<keyword evidence="6 15" id="KW-0436">Ligase</keyword>
<keyword evidence="19" id="KW-1185">Reference proteome</keyword>
<dbReference type="InterPro" id="IPR013155">
    <property type="entry name" value="M/V/L/I-tRNA-synth_anticd-bd"/>
</dbReference>
<gene>
    <name evidence="15" type="primary">ileS</name>
    <name evidence="18" type="ORF">HMPREF9623_00521</name>
</gene>
<dbReference type="AlphaFoldDB" id="A0AA36Y644"/>
<dbReference type="InterPro" id="IPR014729">
    <property type="entry name" value="Rossmann-like_a/b/a_fold"/>
</dbReference>
<dbReference type="CDD" id="cd00818">
    <property type="entry name" value="IleRS_core"/>
    <property type="match status" value="1"/>
</dbReference>
<dbReference type="PRINTS" id="PR00984">
    <property type="entry name" value="TRNASYNTHILE"/>
</dbReference>
<dbReference type="InterPro" id="IPR001412">
    <property type="entry name" value="aa-tRNA-synth_I_CS"/>
</dbReference>
<feature type="binding site" evidence="15">
    <location>
        <position position="611"/>
    </location>
    <ligand>
        <name>ATP</name>
        <dbReference type="ChEBI" id="CHEBI:30616"/>
    </ligand>
</feature>
<feature type="short sequence motif" description="'KMSKS' region" evidence="15">
    <location>
        <begin position="608"/>
        <end position="612"/>
    </location>
</feature>
<dbReference type="NCBIfam" id="TIGR00392">
    <property type="entry name" value="ileS"/>
    <property type="match status" value="1"/>
</dbReference>
<feature type="short sequence motif" description="'HIGH' region" evidence="15">
    <location>
        <begin position="48"/>
        <end position="58"/>
    </location>
</feature>
<dbReference type="SUPFAM" id="SSF52374">
    <property type="entry name" value="Nucleotidylyl transferase"/>
    <property type="match status" value="1"/>
</dbReference>
<comment type="subcellular location">
    <subcellularLocation>
        <location evidence="2 15">Cytoplasm</location>
    </subcellularLocation>
</comment>
<dbReference type="Proteomes" id="UP000018466">
    <property type="component" value="Unassembled WGS sequence"/>
</dbReference>
<keyword evidence="11 15" id="KW-0648">Protein biosynthesis</keyword>
<evidence type="ECO:0000256" key="8">
    <source>
        <dbReference type="ARBA" id="ARBA00022741"/>
    </source>
</evidence>
<reference evidence="18 19" key="1">
    <citation type="submission" date="2011-10" db="EMBL/GenBank/DDBJ databases">
        <title>The Genome Sequence of Lachnospiraceae bacterium ACC2.</title>
        <authorList>
            <consortium name="The Broad Institute Genome Sequencing Platform"/>
            <person name="Earl A."/>
            <person name="Ward D."/>
            <person name="Feldgarden M."/>
            <person name="Gevers D."/>
            <person name="Sizova M."/>
            <person name="Hazen A."/>
            <person name="Epstein S."/>
            <person name="Young S.K."/>
            <person name="Zeng Q."/>
            <person name="Gargeya S."/>
            <person name="Fitzgerald M."/>
            <person name="Haas B."/>
            <person name="Abouelleil A."/>
            <person name="Alvarado L."/>
            <person name="Arachchi H.M."/>
            <person name="Berlin A."/>
            <person name="Brown A."/>
            <person name="Chapman S.B."/>
            <person name="Chen Z."/>
            <person name="Dunbar C."/>
            <person name="Freedman E."/>
            <person name="Gearin G."/>
            <person name="Goldberg J."/>
            <person name="Griggs A."/>
            <person name="Gujja S."/>
            <person name="Heiman D."/>
            <person name="Howarth C."/>
            <person name="Larson L."/>
            <person name="Lui A."/>
            <person name="MacDonald P.J.P."/>
            <person name="Montmayeur A."/>
            <person name="Murphy C."/>
            <person name="Neiman D."/>
            <person name="Pearson M."/>
            <person name="Priest M."/>
            <person name="Roberts A."/>
            <person name="Saif S."/>
            <person name="Shea T."/>
            <person name="Shenoy N."/>
            <person name="Sisk P."/>
            <person name="Stolte C."/>
            <person name="Sykes S."/>
            <person name="Wortman J."/>
            <person name="Nusbaum C."/>
            <person name="Birren B."/>
        </authorList>
    </citation>
    <scope>NUCLEOTIDE SEQUENCE [LARGE SCALE GENOMIC DNA]</scope>
    <source>
        <strain evidence="18 19">ACC2</strain>
    </source>
</reference>
<feature type="domain" description="Aminoacyl-tRNA synthetase class Ia" evidence="16">
    <location>
        <begin position="19"/>
        <end position="637"/>
    </location>
</feature>
<dbReference type="SUPFAM" id="SSF50677">
    <property type="entry name" value="ValRS/IleRS/LeuRS editing domain"/>
    <property type="match status" value="1"/>
</dbReference>
<dbReference type="Pfam" id="PF00133">
    <property type="entry name" value="tRNA-synt_1"/>
    <property type="match status" value="1"/>
</dbReference>
<proteinExistence type="inferred from homology"/>
<dbReference type="FunFam" id="3.40.50.620:FF:000063">
    <property type="entry name" value="Isoleucine--tRNA ligase"/>
    <property type="match status" value="1"/>
</dbReference>
<keyword evidence="5 15" id="KW-0963">Cytoplasm</keyword>
<dbReference type="FunFam" id="3.40.50.620:FF:000075">
    <property type="entry name" value="Isoleucine--tRNA ligase"/>
    <property type="match status" value="1"/>
</dbReference>
<dbReference type="Gene3D" id="1.10.730.10">
    <property type="entry name" value="Isoleucyl-tRNA Synthetase, Domain 1"/>
    <property type="match status" value="1"/>
</dbReference>
<evidence type="ECO:0000259" key="17">
    <source>
        <dbReference type="Pfam" id="PF08264"/>
    </source>
</evidence>
<evidence type="ECO:0000256" key="1">
    <source>
        <dbReference type="ARBA" id="ARBA00001947"/>
    </source>
</evidence>
<evidence type="ECO:0000256" key="11">
    <source>
        <dbReference type="ARBA" id="ARBA00022917"/>
    </source>
</evidence>
<organism evidence="18 19">
    <name type="scientific">Stomatobaculum longum</name>
    <dbReference type="NCBI Taxonomy" id="796942"/>
    <lineage>
        <taxon>Bacteria</taxon>
        <taxon>Bacillati</taxon>
        <taxon>Bacillota</taxon>
        <taxon>Clostridia</taxon>
        <taxon>Lachnospirales</taxon>
        <taxon>Lachnospiraceae</taxon>
        <taxon>Stomatobaculum</taxon>
    </lineage>
</organism>
<comment type="subunit">
    <text evidence="4 15">Monomer.</text>
</comment>
<dbReference type="GO" id="GO:0008270">
    <property type="term" value="F:zinc ion binding"/>
    <property type="evidence" value="ECO:0007669"/>
    <property type="project" value="UniProtKB-UniRule"/>
</dbReference>
<protein>
    <recommendedName>
        <fullName evidence="15">Isoleucine--tRNA ligase</fullName>
        <ecNumber evidence="15">6.1.1.5</ecNumber>
    </recommendedName>
    <alternativeName>
        <fullName evidence="15">Isoleucyl-tRNA synthetase</fullName>
        <shortName evidence="15">IleRS</shortName>
    </alternativeName>
</protein>
<evidence type="ECO:0000256" key="15">
    <source>
        <dbReference type="HAMAP-Rule" id="MF_02003"/>
    </source>
</evidence>
<dbReference type="PANTHER" id="PTHR42780">
    <property type="entry name" value="SOLEUCYL-TRNA SYNTHETASE"/>
    <property type="match status" value="1"/>
</dbReference>
<evidence type="ECO:0000256" key="9">
    <source>
        <dbReference type="ARBA" id="ARBA00022833"/>
    </source>
</evidence>
<evidence type="ECO:0000256" key="6">
    <source>
        <dbReference type="ARBA" id="ARBA00022598"/>
    </source>
</evidence>
<evidence type="ECO:0000256" key="5">
    <source>
        <dbReference type="ARBA" id="ARBA00022490"/>
    </source>
</evidence>
<dbReference type="InterPro" id="IPR033709">
    <property type="entry name" value="Anticodon_Ile_ABEc"/>
</dbReference>
<dbReference type="HAMAP" id="MF_02003">
    <property type="entry name" value="Ile_tRNA_synth_type2"/>
    <property type="match status" value="1"/>
</dbReference>
<evidence type="ECO:0000256" key="4">
    <source>
        <dbReference type="ARBA" id="ARBA00011245"/>
    </source>
</evidence>
<comment type="catalytic activity">
    <reaction evidence="14 15">
        <text>tRNA(Ile) + L-isoleucine + ATP = L-isoleucyl-tRNA(Ile) + AMP + diphosphate</text>
        <dbReference type="Rhea" id="RHEA:11060"/>
        <dbReference type="Rhea" id="RHEA-COMP:9666"/>
        <dbReference type="Rhea" id="RHEA-COMP:9695"/>
        <dbReference type="ChEBI" id="CHEBI:30616"/>
        <dbReference type="ChEBI" id="CHEBI:33019"/>
        <dbReference type="ChEBI" id="CHEBI:58045"/>
        <dbReference type="ChEBI" id="CHEBI:78442"/>
        <dbReference type="ChEBI" id="CHEBI:78528"/>
        <dbReference type="ChEBI" id="CHEBI:456215"/>
        <dbReference type="EC" id="6.1.1.5"/>
    </reaction>
</comment>
<evidence type="ECO:0000256" key="13">
    <source>
        <dbReference type="ARBA" id="ARBA00025217"/>
    </source>
</evidence>
<dbReference type="GO" id="GO:0000049">
    <property type="term" value="F:tRNA binding"/>
    <property type="evidence" value="ECO:0007669"/>
    <property type="project" value="InterPro"/>
</dbReference>
<comment type="function">
    <text evidence="13 15">Catalyzes the attachment of isoleucine to tRNA(Ile). As IleRS can inadvertently accommodate and process structurally similar amino acids such as valine, to avoid such errors it has two additional distinct tRNA(Ile)-dependent editing activities. One activity is designated as 'pretransfer' editing and involves the hydrolysis of activated Val-AMP. The other activity is designated 'posttransfer' editing and involves deacylation of mischarged Val-tRNA(Ile).</text>
</comment>
<dbReference type="InterPro" id="IPR002301">
    <property type="entry name" value="Ile-tRNA-ligase"/>
</dbReference>
<dbReference type="InterPro" id="IPR002300">
    <property type="entry name" value="aa-tRNA-synth_Ia"/>
</dbReference>
<dbReference type="GO" id="GO:0004822">
    <property type="term" value="F:isoleucine-tRNA ligase activity"/>
    <property type="evidence" value="ECO:0007669"/>
    <property type="project" value="UniProtKB-UniRule"/>
</dbReference>